<dbReference type="InterPro" id="IPR004474">
    <property type="entry name" value="LytR_CpsA_psr"/>
</dbReference>
<comment type="caution">
    <text evidence="2">The sequence shown here is derived from an EMBL/GenBank/DDBJ whole genome shotgun (WGS) entry which is preliminary data.</text>
</comment>
<evidence type="ECO:0000313" key="2">
    <source>
        <dbReference type="EMBL" id="MPN23706.1"/>
    </source>
</evidence>
<dbReference type="Pfam" id="PF03816">
    <property type="entry name" value="LytR_cpsA_psr"/>
    <property type="match status" value="1"/>
</dbReference>
<dbReference type="EMBL" id="VSSQ01072295">
    <property type="protein sequence ID" value="MPN23706.1"/>
    <property type="molecule type" value="Genomic_DNA"/>
</dbReference>
<gene>
    <name evidence="2" type="primary">lytR_61</name>
    <name evidence="2" type="ORF">SDC9_171099</name>
</gene>
<dbReference type="Gene3D" id="3.40.630.190">
    <property type="entry name" value="LCP protein"/>
    <property type="match status" value="1"/>
</dbReference>
<dbReference type="PANTHER" id="PTHR33392:SF6">
    <property type="entry name" value="POLYISOPRENYL-TEICHOIC ACID--PEPTIDOGLYCAN TEICHOIC ACID TRANSFERASE TAGU"/>
    <property type="match status" value="1"/>
</dbReference>
<evidence type="ECO:0000259" key="1">
    <source>
        <dbReference type="Pfam" id="PF03816"/>
    </source>
</evidence>
<organism evidence="2">
    <name type="scientific">bioreactor metagenome</name>
    <dbReference type="NCBI Taxonomy" id="1076179"/>
    <lineage>
        <taxon>unclassified sequences</taxon>
        <taxon>metagenomes</taxon>
        <taxon>ecological metagenomes</taxon>
    </lineage>
</organism>
<dbReference type="PANTHER" id="PTHR33392">
    <property type="entry name" value="POLYISOPRENYL-TEICHOIC ACID--PEPTIDOGLYCAN TEICHOIC ACID TRANSFERASE TAGU"/>
    <property type="match status" value="1"/>
</dbReference>
<accession>A0A645GC56</accession>
<feature type="domain" description="Cell envelope-related transcriptional attenuator" evidence="1">
    <location>
        <begin position="14"/>
        <end position="171"/>
    </location>
</feature>
<sequence length="252" mass="27913">MDSWASRLSRLGYSDGMVLVTVDESAGRIIATSFIRDMLVLHPDDKPGRLTYIVKEFGVQGLLDTINRHFGLKVEKYILMDWSQVSSIVDAVGGVNLTVTDGEAGYLKRYAISPSSTKPAMAGAGDYLFTGHAAVIYMRTRRVPALNGDPHDIGRTFRTRLVLSSIAESLKDVSYEKAQKILESVTGNILDTNLSTADMLDAFNMVFSMRGTPVEMFRLPVDGTFHSFDYFGGASQLMEFAPNREALRDFLF</sequence>
<dbReference type="AlphaFoldDB" id="A0A645GC56"/>
<protein>
    <submittedName>
        <fullName evidence="2">Transcriptional regulator LytR</fullName>
    </submittedName>
</protein>
<reference evidence="2" key="1">
    <citation type="submission" date="2019-08" db="EMBL/GenBank/DDBJ databases">
        <authorList>
            <person name="Kucharzyk K."/>
            <person name="Murdoch R.W."/>
            <person name="Higgins S."/>
            <person name="Loffler F."/>
        </authorList>
    </citation>
    <scope>NUCLEOTIDE SEQUENCE</scope>
</reference>
<dbReference type="NCBIfam" id="TIGR00350">
    <property type="entry name" value="lytR_cpsA_psr"/>
    <property type="match status" value="1"/>
</dbReference>
<dbReference type="InterPro" id="IPR050922">
    <property type="entry name" value="LytR/CpsA/Psr_CW_biosynth"/>
</dbReference>
<proteinExistence type="predicted"/>
<name>A0A645GC56_9ZZZZ</name>